<accession>H2ZMT7</accession>
<reference evidence="1" key="3">
    <citation type="submission" date="2025-09" db="UniProtKB">
        <authorList>
            <consortium name="Ensembl"/>
        </authorList>
    </citation>
    <scope>IDENTIFICATION</scope>
</reference>
<sequence length="94" mass="10298">MESVLHAKVDTRLSSLHSVLQDAEKHILPSSENVNAGYFKDGKLCWISNGSALSILKHGSPSITSFTDFASTYEGFSLKITCCKEFEDNLLVGM</sequence>
<dbReference type="InParanoid" id="H2ZMT7"/>
<keyword evidence="2" id="KW-1185">Reference proteome</keyword>
<reference evidence="1" key="2">
    <citation type="submission" date="2025-08" db="UniProtKB">
        <authorList>
            <consortium name="Ensembl"/>
        </authorList>
    </citation>
    <scope>IDENTIFICATION</scope>
</reference>
<proteinExistence type="predicted"/>
<dbReference type="Ensembl" id="ENSCSAVT00000019110.1">
    <property type="protein sequence ID" value="ENSCSAVP00000018903.1"/>
    <property type="gene ID" value="ENSCSAVG00000011101.1"/>
</dbReference>
<dbReference type="AlphaFoldDB" id="H2ZMT7"/>
<reference evidence="2" key="1">
    <citation type="submission" date="2003-08" db="EMBL/GenBank/DDBJ databases">
        <authorList>
            <person name="Birren B."/>
            <person name="Nusbaum C."/>
            <person name="Abebe A."/>
            <person name="Abouelleil A."/>
            <person name="Adekoya E."/>
            <person name="Ait-zahra M."/>
            <person name="Allen N."/>
            <person name="Allen T."/>
            <person name="An P."/>
            <person name="Anderson M."/>
            <person name="Anderson S."/>
            <person name="Arachchi H."/>
            <person name="Armbruster J."/>
            <person name="Bachantsang P."/>
            <person name="Baldwin J."/>
            <person name="Barry A."/>
            <person name="Bayul T."/>
            <person name="Blitshsteyn B."/>
            <person name="Bloom T."/>
            <person name="Blye J."/>
            <person name="Boguslavskiy L."/>
            <person name="Borowsky M."/>
            <person name="Boukhgalter B."/>
            <person name="Brunache A."/>
            <person name="Butler J."/>
            <person name="Calixte N."/>
            <person name="Calvo S."/>
            <person name="Camarata J."/>
            <person name="Campo K."/>
            <person name="Chang J."/>
            <person name="Cheshatsang Y."/>
            <person name="Citroen M."/>
            <person name="Collymore A."/>
            <person name="Considine T."/>
            <person name="Cook A."/>
            <person name="Cooke P."/>
            <person name="Corum B."/>
            <person name="Cuomo C."/>
            <person name="David R."/>
            <person name="Dawoe T."/>
            <person name="Degray S."/>
            <person name="Dodge S."/>
            <person name="Dooley K."/>
            <person name="Dorje P."/>
            <person name="Dorjee K."/>
            <person name="Dorris L."/>
            <person name="Duffey N."/>
            <person name="Dupes A."/>
            <person name="Elkins T."/>
            <person name="Engels R."/>
            <person name="Erickson J."/>
            <person name="Farina A."/>
            <person name="Faro S."/>
            <person name="Ferreira P."/>
            <person name="Fischer H."/>
            <person name="Fitzgerald M."/>
            <person name="Foley K."/>
            <person name="Gage D."/>
            <person name="Galagan J."/>
            <person name="Gearin G."/>
            <person name="Gnerre S."/>
            <person name="Gnirke A."/>
            <person name="Goyette A."/>
            <person name="Graham J."/>
            <person name="Grandbois E."/>
            <person name="Gyaltsen K."/>
            <person name="Hafez N."/>
            <person name="Hagopian D."/>
            <person name="Hagos B."/>
            <person name="Hall J."/>
            <person name="Hatcher B."/>
            <person name="Heller A."/>
            <person name="Higgins H."/>
            <person name="Honan T."/>
            <person name="Horn A."/>
            <person name="Houde N."/>
            <person name="Hughes L."/>
            <person name="Hulme W."/>
            <person name="Husby E."/>
            <person name="Iliev I."/>
            <person name="Jaffe D."/>
            <person name="Jones C."/>
            <person name="Kamal M."/>
            <person name="Kamat A."/>
            <person name="Kamvysselis M."/>
            <person name="Karlsson E."/>
            <person name="Kells C."/>
            <person name="Kieu A."/>
            <person name="Kisner P."/>
            <person name="Kodira C."/>
            <person name="Kulbokas E."/>
            <person name="Labutti K."/>
            <person name="Lama D."/>
            <person name="Landers T."/>
            <person name="Leger J."/>
            <person name="Levine S."/>
            <person name="Lewis D."/>
            <person name="Lewis T."/>
            <person name="Lindblad-toh K."/>
            <person name="Liu X."/>
            <person name="Lokyitsang T."/>
            <person name="Lokyitsang Y."/>
            <person name="Lucien O."/>
            <person name="Lui A."/>
            <person name="Ma L.J."/>
            <person name="Mabbitt R."/>
            <person name="Macdonald J."/>
            <person name="Maclean C."/>
            <person name="Major J."/>
            <person name="Manning J."/>
            <person name="Marabella R."/>
            <person name="Maru K."/>
            <person name="Matthews C."/>
            <person name="Mauceli E."/>
            <person name="Mccarthy M."/>
            <person name="Mcdonough S."/>
            <person name="Mcghee T."/>
            <person name="Meldrim J."/>
            <person name="Meneus L."/>
            <person name="Mesirov J."/>
            <person name="Mihalev A."/>
            <person name="Mihova T."/>
            <person name="Mikkelsen T."/>
            <person name="Mlenga V."/>
            <person name="Moru K."/>
            <person name="Mozes J."/>
            <person name="Mulrain L."/>
            <person name="Munson G."/>
            <person name="Naylor J."/>
            <person name="Newes C."/>
            <person name="Nguyen C."/>
            <person name="Nguyen N."/>
            <person name="Nguyen T."/>
            <person name="Nicol R."/>
            <person name="Nielsen C."/>
            <person name="Nizzari M."/>
            <person name="Norbu C."/>
            <person name="Norbu N."/>
            <person name="O'donnell P."/>
            <person name="Okoawo O."/>
            <person name="O'leary S."/>
            <person name="Omotosho B."/>
            <person name="O'neill K."/>
            <person name="Osman S."/>
            <person name="Parker S."/>
            <person name="Perrin D."/>
            <person name="Phunkhang P."/>
            <person name="Piqani B."/>
            <person name="Purcell S."/>
            <person name="Rachupka T."/>
            <person name="Ramasamy U."/>
            <person name="Rameau R."/>
            <person name="Ray V."/>
            <person name="Raymond C."/>
            <person name="Retta R."/>
            <person name="Richardson S."/>
            <person name="Rise C."/>
            <person name="Rodriguez J."/>
            <person name="Rogers J."/>
            <person name="Rogov P."/>
            <person name="Rutman M."/>
            <person name="Schupbach R."/>
            <person name="Seaman C."/>
            <person name="Settipalli S."/>
            <person name="Sharpe T."/>
            <person name="Sheridan J."/>
            <person name="Sherpa N."/>
            <person name="Shi J."/>
            <person name="Smirnov S."/>
            <person name="Smith C."/>
            <person name="Sougnez C."/>
            <person name="Spencer B."/>
            <person name="Stalker J."/>
            <person name="Stange-thomann N."/>
            <person name="Stavropoulos S."/>
            <person name="Stetson K."/>
            <person name="Stone C."/>
            <person name="Stone S."/>
            <person name="Stubbs M."/>
            <person name="Talamas J."/>
            <person name="Tchuinga P."/>
            <person name="Tenzing P."/>
            <person name="Tesfaye S."/>
            <person name="Theodore J."/>
            <person name="Thoulutsang Y."/>
            <person name="Topham K."/>
            <person name="Towey S."/>
            <person name="Tsamla T."/>
            <person name="Tsomo N."/>
            <person name="Vallee D."/>
            <person name="Vassiliev H."/>
            <person name="Venkataraman V."/>
            <person name="Vinson J."/>
            <person name="Vo A."/>
            <person name="Wade C."/>
            <person name="Wang S."/>
            <person name="Wangchuk T."/>
            <person name="Wangdi T."/>
            <person name="Whittaker C."/>
            <person name="Wilkinson J."/>
            <person name="Wu Y."/>
            <person name="Wyman D."/>
            <person name="Yadav S."/>
            <person name="Yang S."/>
            <person name="Yang X."/>
            <person name="Yeager S."/>
            <person name="Yee E."/>
            <person name="Young G."/>
            <person name="Zainoun J."/>
            <person name="Zembeck L."/>
            <person name="Zimmer A."/>
            <person name="Zody M."/>
            <person name="Lander E."/>
        </authorList>
    </citation>
    <scope>NUCLEOTIDE SEQUENCE [LARGE SCALE GENOMIC DNA]</scope>
</reference>
<name>H2ZMT7_CIOSA</name>
<organism evidence="1 2">
    <name type="scientific">Ciona savignyi</name>
    <name type="common">Pacific transparent sea squirt</name>
    <dbReference type="NCBI Taxonomy" id="51511"/>
    <lineage>
        <taxon>Eukaryota</taxon>
        <taxon>Metazoa</taxon>
        <taxon>Chordata</taxon>
        <taxon>Tunicata</taxon>
        <taxon>Ascidiacea</taxon>
        <taxon>Phlebobranchia</taxon>
        <taxon>Cionidae</taxon>
        <taxon>Ciona</taxon>
    </lineage>
</organism>
<protein>
    <submittedName>
        <fullName evidence="1">Uncharacterized protein</fullName>
    </submittedName>
</protein>
<evidence type="ECO:0000313" key="1">
    <source>
        <dbReference type="Ensembl" id="ENSCSAVP00000018903.1"/>
    </source>
</evidence>
<dbReference type="Proteomes" id="UP000007875">
    <property type="component" value="Unassembled WGS sequence"/>
</dbReference>
<dbReference type="HOGENOM" id="CLU_2391528_0_0_1"/>
<evidence type="ECO:0000313" key="2">
    <source>
        <dbReference type="Proteomes" id="UP000007875"/>
    </source>
</evidence>